<organism evidence="6 7">
    <name type="scientific">Opisthorchis viverrini</name>
    <name type="common">Southeast Asian liver fluke</name>
    <dbReference type="NCBI Taxonomy" id="6198"/>
    <lineage>
        <taxon>Eukaryota</taxon>
        <taxon>Metazoa</taxon>
        <taxon>Spiralia</taxon>
        <taxon>Lophotrochozoa</taxon>
        <taxon>Platyhelminthes</taxon>
        <taxon>Trematoda</taxon>
        <taxon>Digenea</taxon>
        <taxon>Opisthorchiida</taxon>
        <taxon>Opisthorchiata</taxon>
        <taxon>Opisthorchiidae</taxon>
        <taxon>Opisthorchis</taxon>
    </lineage>
</organism>
<dbReference type="Pfam" id="PF00431">
    <property type="entry name" value="CUB"/>
    <property type="match status" value="1"/>
</dbReference>
<comment type="caution">
    <text evidence="3">Lacks conserved residue(s) required for the propagation of feature annotation.</text>
</comment>
<dbReference type="EMBL" id="KV891756">
    <property type="protein sequence ID" value="OON22495.1"/>
    <property type="molecule type" value="Genomic_DNA"/>
</dbReference>
<accession>A0A1S8X6Y6</accession>
<dbReference type="Proteomes" id="UP000243686">
    <property type="component" value="Unassembled WGS sequence"/>
</dbReference>
<feature type="compositionally biased region" description="Basic residues" evidence="4">
    <location>
        <begin position="876"/>
        <end position="887"/>
    </location>
</feature>
<keyword evidence="2" id="KW-1015">Disulfide bond</keyword>
<dbReference type="PANTHER" id="PTHR24251">
    <property type="entry name" value="OVOCHYMASE-RELATED"/>
    <property type="match status" value="1"/>
</dbReference>
<dbReference type="CDD" id="cd00112">
    <property type="entry name" value="LDLa"/>
    <property type="match status" value="1"/>
</dbReference>
<reference evidence="6 7" key="1">
    <citation type="submission" date="2015-03" db="EMBL/GenBank/DDBJ databases">
        <title>Draft genome of the nematode, Opisthorchis viverrini.</title>
        <authorList>
            <person name="Mitreva M."/>
        </authorList>
    </citation>
    <scope>NUCLEOTIDE SEQUENCE [LARGE SCALE GENOMIC DNA]</scope>
    <source>
        <strain evidence="6">Khon Kaen</strain>
    </source>
</reference>
<feature type="non-terminal residue" evidence="6">
    <location>
        <position position="1123"/>
    </location>
</feature>
<dbReference type="FunFam" id="2.60.120.290:FF:000005">
    <property type="entry name" value="Procollagen C-endopeptidase enhancer 1"/>
    <property type="match status" value="1"/>
</dbReference>
<dbReference type="Gene3D" id="2.60.120.290">
    <property type="entry name" value="Spermadhesin, CUB domain"/>
    <property type="match status" value="1"/>
</dbReference>
<feature type="compositionally biased region" description="Polar residues" evidence="4">
    <location>
        <begin position="681"/>
        <end position="692"/>
    </location>
</feature>
<feature type="domain" description="CUB" evidence="5">
    <location>
        <begin position="94"/>
        <end position="198"/>
    </location>
</feature>
<dbReference type="CDD" id="cd00041">
    <property type="entry name" value="CUB"/>
    <property type="match status" value="1"/>
</dbReference>
<feature type="region of interest" description="Disordered" evidence="4">
    <location>
        <begin position="933"/>
        <end position="954"/>
    </location>
</feature>
<dbReference type="SMART" id="SM00042">
    <property type="entry name" value="CUB"/>
    <property type="match status" value="1"/>
</dbReference>
<evidence type="ECO:0000256" key="4">
    <source>
        <dbReference type="SAM" id="MobiDB-lite"/>
    </source>
</evidence>
<sequence>MFRLPNQSAICNDFIQTFYLDKSSPDIALPNRPFWDVAALSRWPDRRPNKLPSNAPALPSSGSKVPERFPSSPLKFDSYFDKGMKDLKPLLYTFTSPAYPNNYPPQTDCIKVIRAPDKNQRILLDFRGEFQLEPSTGCVNDYLEVRDGEFGFSPLIGRFCIDSWFLHSIVSTGPWVWLRFHSDFSIEKRGFQAVFYYGETTDDGELVIAKTVLSFDVGGVFDQRNLSLLLQSTLRSSSKSKSWMAARLREVIIDFRTRDPTSRLLLHLSYIKFPFIDTQCKYNFIEVYEQFFLTDRLEVHPGTKTSARGRFSVSSLHVPKVIRACNKPYLNPITHTLGRGVVRLLSSSYQMLQETDEMVLLQTVRDEGPAGEADVTLSLPELTLVYTELGKAPCKLGWVPCMKMEDLRMYQDKLNASGLSVGEVLTPKPGKLTKYTTDQLSGLNLDGILCVAEKLLCDNHTNCPNGEDEDECPRAIGDLDRVLTHQANNEDESALTTTIVASVNEKSSADDEFPHHTWIIVGLLGFCAMCGMLSAGVTLVKRAKKTKQGSMSGMCNKVFFESESSIMTTLEGGTALRLQTGNNESPMKLQNSGVDGNVPMGPCTGPLVETATCADDVFKKDAGWCSSSCLTKQDRSHGSSERKARRSRSLPNSKNDEPHQNCKKESGELKSDDNRTDRNSRISVNGKRSPSSPVLDRIKSSQSSVSNFLRLPRDFEESESCLMSQGSRRSTAASFGNLPNTVVFPVEKLSDVVYHCTDPKGLALNRAWWNRSVPLPLVAESGARIIQGQCPSERIQETHSAKCLSGFSHSEQRGETNEMQRVEIPLHPHANLQRNFGTTYPPNPSDTHVTSAMGPKYFTVSGNDSDKWNTGELKQKHFRGGAPKRPRYSIDPVNEPHTSGETDTVGKIFTYRGRPINATHATKASVWTSSFSTSGELVDDSQPDSHSLPQKSTGYRLREPSGNWAYSYQRAAHLAAEEWGKVIEPDSDSSNTRLKLSSYNVDEDKLISRGVHHHHRCPTSETIPNALVSVQCDKTKRISDTINPILTHGRALPCNCRFGGTKFAFPSSLSVTDQKTLERRHRMSDRKTSLDDFRVNQCDESETASSQQNSEDTETESRSEDRQ</sequence>
<feature type="region of interest" description="Disordered" evidence="4">
    <location>
        <begin position="1076"/>
        <end position="1123"/>
    </location>
</feature>
<evidence type="ECO:0000256" key="1">
    <source>
        <dbReference type="ARBA" id="ARBA00022737"/>
    </source>
</evidence>
<dbReference type="InterPro" id="IPR000859">
    <property type="entry name" value="CUB_dom"/>
</dbReference>
<protein>
    <submittedName>
        <fullName evidence="6">CUB domain protein</fullName>
    </submittedName>
</protein>
<evidence type="ECO:0000259" key="5">
    <source>
        <dbReference type="PROSITE" id="PS01180"/>
    </source>
</evidence>
<dbReference type="InterPro" id="IPR035914">
    <property type="entry name" value="Sperma_CUB_dom_sf"/>
</dbReference>
<evidence type="ECO:0000256" key="3">
    <source>
        <dbReference type="PROSITE-ProRule" id="PRU00059"/>
    </source>
</evidence>
<feature type="compositionally biased region" description="Polar residues" evidence="4">
    <location>
        <begin position="944"/>
        <end position="953"/>
    </location>
</feature>
<dbReference type="PROSITE" id="PS01180">
    <property type="entry name" value="CUB"/>
    <property type="match status" value="1"/>
</dbReference>
<evidence type="ECO:0000313" key="6">
    <source>
        <dbReference type="EMBL" id="OON22495.1"/>
    </source>
</evidence>
<dbReference type="InterPro" id="IPR002172">
    <property type="entry name" value="LDrepeatLR_classA_rpt"/>
</dbReference>
<evidence type="ECO:0000256" key="2">
    <source>
        <dbReference type="ARBA" id="ARBA00023157"/>
    </source>
</evidence>
<feature type="region of interest" description="Disordered" evidence="4">
    <location>
        <begin position="629"/>
        <end position="700"/>
    </location>
</feature>
<proteinExistence type="predicted"/>
<name>A0A1S8X6Y6_OPIVI</name>
<dbReference type="SUPFAM" id="SSF49854">
    <property type="entry name" value="Spermadhesin, CUB domain"/>
    <property type="match status" value="1"/>
</dbReference>
<feature type="compositionally biased region" description="Basic and acidic residues" evidence="4">
    <location>
        <begin position="654"/>
        <end position="680"/>
    </location>
</feature>
<dbReference type="Gene3D" id="2.40.128.620">
    <property type="match status" value="1"/>
</dbReference>
<dbReference type="AlphaFoldDB" id="A0A1S8X6Y6"/>
<feature type="compositionally biased region" description="Basic and acidic residues" evidence="4">
    <location>
        <begin position="1085"/>
        <end position="1094"/>
    </location>
</feature>
<gene>
    <name evidence="6" type="ORF">X801_01607</name>
</gene>
<feature type="region of interest" description="Disordered" evidence="4">
    <location>
        <begin position="46"/>
        <end position="67"/>
    </location>
</feature>
<keyword evidence="7" id="KW-1185">Reference proteome</keyword>
<keyword evidence="1" id="KW-0677">Repeat</keyword>
<evidence type="ECO:0000313" key="7">
    <source>
        <dbReference type="Proteomes" id="UP000243686"/>
    </source>
</evidence>
<feature type="region of interest" description="Disordered" evidence="4">
    <location>
        <begin position="874"/>
        <end position="902"/>
    </location>
</feature>
<feature type="compositionally biased region" description="Basic and acidic residues" evidence="4">
    <location>
        <begin position="632"/>
        <end position="642"/>
    </location>
</feature>